<organism evidence="2 3">
    <name type="scientific">Microlunatus soli</name>
    <dbReference type="NCBI Taxonomy" id="630515"/>
    <lineage>
        <taxon>Bacteria</taxon>
        <taxon>Bacillati</taxon>
        <taxon>Actinomycetota</taxon>
        <taxon>Actinomycetes</taxon>
        <taxon>Propionibacteriales</taxon>
        <taxon>Propionibacteriaceae</taxon>
        <taxon>Microlunatus</taxon>
    </lineage>
</organism>
<dbReference type="PANTHER" id="PTHR18964">
    <property type="entry name" value="ROK (REPRESSOR, ORF, KINASE) FAMILY"/>
    <property type="match status" value="1"/>
</dbReference>
<dbReference type="STRING" id="630515.SAMN04489812_2642"/>
<dbReference type="AlphaFoldDB" id="A0A1H1U5E3"/>
<keyword evidence="2" id="KW-0418">Kinase</keyword>
<keyword evidence="3" id="KW-1185">Reference proteome</keyword>
<sequence length="307" mass="30846">MIALGIDIGGTKIAAGLVRSDGRILDRTTVPTPAREGSSAILDVACTTAESLLDRSPDRVVGCGIGSAGVIDPDSGTVSSATSSLADWVGTDLRGGVRRRLGLPVRVLNDVHAHAVAEARLGAGAGANRMLLLALGTGIGGALVDAGRVDRGRHGAAGHFGHLPVAEAAGLPCPCGRSGHLEAVASGPAILARCRDRLGDGPELTDTRDVFAAAAAGDIAARTVLDEAATAIGAATAGLINALDPDLVVLAGGLAFADRSWTDRIVDQARSGMIPVVEQCPIVPSQLDVGSAMVGAALWCLSGEEVQ</sequence>
<dbReference type="InterPro" id="IPR043129">
    <property type="entry name" value="ATPase_NBD"/>
</dbReference>
<reference evidence="2 3" key="1">
    <citation type="submission" date="2016-10" db="EMBL/GenBank/DDBJ databases">
        <authorList>
            <person name="de Groot N.N."/>
        </authorList>
    </citation>
    <scope>NUCLEOTIDE SEQUENCE [LARGE SCALE GENOMIC DNA]</scope>
    <source>
        <strain evidence="2 3">DSM 21800</strain>
    </source>
</reference>
<gene>
    <name evidence="2" type="ORF">SAMN04489812_2642</name>
</gene>
<keyword evidence="2" id="KW-0808">Transferase</keyword>
<evidence type="ECO:0000313" key="3">
    <source>
        <dbReference type="Proteomes" id="UP000199103"/>
    </source>
</evidence>
<dbReference type="InterPro" id="IPR049874">
    <property type="entry name" value="ROK_cs"/>
</dbReference>
<name>A0A1H1U5E3_9ACTN</name>
<comment type="similarity">
    <text evidence="1">Belongs to the ROK (NagC/XylR) family.</text>
</comment>
<evidence type="ECO:0000313" key="2">
    <source>
        <dbReference type="EMBL" id="SDS67587.1"/>
    </source>
</evidence>
<protein>
    <submittedName>
        <fullName evidence="2">Glucokinase</fullName>
    </submittedName>
</protein>
<dbReference type="Gene3D" id="3.30.420.40">
    <property type="match status" value="2"/>
</dbReference>
<evidence type="ECO:0000256" key="1">
    <source>
        <dbReference type="ARBA" id="ARBA00006479"/>
    </source>
</evidence>
<accession>A0A1H1U5E3</accession>
<dbReference type="Proteomes" id="UP000199103">
    <property type="component" value="Chromosome I"/>
</dbReference>
<dbReference type="PROSITE" id="PS01125">
    <property type="entry name" value="ROK"/>
    <property type="match status" value="1"/>
</dbReference>
<dbReference type="GO" id="GO:0016301">
    <property type="term" value="F:kinase activity"/>
    <property type="evidence" value="ECO:0007669"/>
    <property type="project" value="UniProtKB-KW"/>
</dbReference>
<dbReference type="PANTHER" id="PTHR18964:SF169">
    <property type="entry name" value="N-ACETYLMANNOSAMINE KINASE"/>
    <property type="match status" value="1"/>
</dbReference>
<dbReference type="RefSeq" id="WP_091525457.1">
    <property type="nucleotide sequence ID" value="NZ_LT629772.1"/>
</dbReference>
<dbReference type="EMBL" id="LT629772">
    <property type="protein sequence ID" value="SDS67587.1"/>
    <property type="molecule type" value="Genomic_DNA"/>
</dbReference>
<dbReference type="SUPFAM" id="SSF53067">
    <property type="entry name" value="Actin-like ATPase domain"/>
    <property type="match status" value="1"/>
</dbReference>
<proteinExistence type="inferred from homology"/>
<dbReference type="Pfam" id="PF00480">
    <property type="entry name" value="ROK"/>
    <property type="match status" value="1"/>
</dbReference>
<dbReference type="InterPro" id="IPR000600">
    <property type="entry name" value="ROK"/>
</dbReference>